<evidence type="ECO:0000313" key="4">
    <source>
        <dbReference type="EMBL" id="OGG05564.1"/>
    </source>
</evidence>
<dbReference type="PANTHER" id="PTHR44591:SF3">
    <property type="entry name" value="RESPONSE REGULATORY DOMAIN-CONTAINING PROTEIN"/>
    <property type="match status" value="1"/>
</dbReference>
<accession>A0A1F5YZQ8</accession>
<dbReference type="STRING" id="1798377.A2872_00180"/>
<dbReference type="PANTHER" id="PTHR44591">
    <property type="entry name" value="STRESS RESPONSE REGULATOR PROTEIN 1"/>
    <property type="match status" value="1"/>
</dbReference>
<dbReference type="InterPro" id="IPR050595">
    <property type="entry name" value="Bact_response_regulator"/>
</dbReference>
<protein>
    <recommendedName>
        <fullName evidence="3">Response regulatory domain-containing protein</fullName>
    </recommendedName>
</protein>
<dbReference type="InterPro" id="IPR011006">
    <property type="entry name" value="CheY-like_superfamily"/>
</dbReference>
<comment type="caution">
    <text evidence="4">The sequence shown here is derived from an EMBL/GenBank/DDBJ whole genome shotgun (WGS) entry which is preliminary data.</text>
</comment>
<dbReference type="Gene3D" id="3.40.50.2300">
    <property type="match status" value="1"/>
</dbReference>
<dbReference type="GO" id="GO:0000160">
    <property type="term" value="P:phosphorelay signal transduction system"/>
    <property type="evidence" value="ECO:0007669"/>
    <property type="project" value="InterPro"/>
</dbReference>
<dbReference type="SUPFAM" id="SSF52172">
    <property type="entry name" value="CheY-like"/>
    <property type="match status" value="1"/>
</dbReference>
<dbReference type="InterPro" id="IPR001789">
    <property type="entry name" value="Sig_transdc_resp-reg_receiver"/>
</dbReference>
<dbReference type="AlphaFoldDB" id="A0A1F5YZQ8"/>
<name>A0A1F5YZQ8_9BACT</name>
<feature type="domain" description="Response regulatory" evidence="3">
    <location>
        <begin position="9"/>
        <end position="124"/>
    </location>
</feature>
<reference evidence="4 5" key="1">
    <citation type="journal article" date="2016" name="Nat. Commun.">
        <title>Thousands of microbial genomes shed light on interconnected biogeochemical processes in an aquifer system.</title>
        <authorList>
            <person name="Anantharaman K."/>
            <person name="Brown C.T."/>
            <person name="Hug L.A."/>
            <person name="Sharon I."/>
            <person name="Castelle C.J."/>
            <person name="Probst A.J."/>
            <person name="Thomas B.C."/>
            <person name="Singh A."/>
            <person name="Wilkins M.J."/>
            <person name="Karaoz U."/>
            <person name="Brodie E.L."/>
            <person name="Williams K.H."/>
            <person name="Hubbard S.S."/>
            <person name="Banfield J.F."/>
        </authorList>
    </citation>
    <scope>NUCLEOTIDE SEQUENCE [LARGE SCALE GENOMIC DNA]</scope>
</reference>
<evidence type="ECO:0000256" key="2">
    <source>
        <dbReference type="PROSITE-ProRule" id="PRU00169"/>
    </source>
</evidence>
<evidence type="ECO:0000313" key="5">
    <source>
        <dbReference type="Proteomes" id="UP000178681"/>
    </source>
</evidence>
<evidence type="ECO:0000256" key="1">
    <source>
        <dbReference type="ARBA" id="ARBA00022553"/>
    </source>
</evidence>
<dbReference type="Proteomes" id="UP000178681">
    <property type="component" value="Unassembled WGS sequence"/>
</dbReference>
<keyword evidence="1 2" id="KW-0597">Phosphoprotein</keyword>
<organism evidence="4 5">
    <name type="scientific">Candidatus Gottesmanbacteria bacterium RIFCSPHIGHO2_01_FULL_42_12</name>
    <dbReference type="NCBI Taxonomy" id="1798377"/>
    <lineage>
        <taxon>Bacteria</taxon>
        <taxon>Candidatus Gottesmaniibacteriota</taxon>
    </lineage>
</organism>
<gene>
    <name evidence="4" type="ORF">A2872_00180</name>
</gene>
<evidence type="ECO:0000259" key="3">
    <source>
        <dbReference type="PROSITE" id="PS50110"/>
    </source>
</evidence>
<sequence length="125" mass="13685">MIKNLSEKNIYVIDDEPDILEAVKIILEDAGYSVKAAQYLESVDEIIDFSPRLIILDALLNGQSGPDICILFKKSAVLQNIPVLLLSALPASKLKLMVTSCGAVGYLQKPFDLDTLTATVKKYLS</sequence>
<dbReference type="PROSITE" id="PS50110">
    <property type="entry name" value="RESPONSE_REGULATORY"/>
    <property type="match status" value="1"/>
</dbReference>
<proteinExistence type="predicted"/>
<dbReference type="SMART" id="SM00448">
    <property type="entry name" value="REC"/>
    <property type="match status" value="1"/>
</dbReference>
<feature type="modified residue" description="4-aspartylphosphate" evidence="2">
    <location>
        <position position="57"/>
    </location>
</feature>
<dbReference type="EMBL" id="MFJG01000033">
    <property type="protein sequence ID" value="OGG05564.1"/>
    <property type="molecule type" value="Genomic_DNA"/>
</dbReference>
<dbReference type="Pfam" id="PF00072">
    <property type="entry name" value="Response_reg"/>
    <property type="match status" value="1"/>
</dbReference>